<evidence type="ECO:0000313" key="1">
    <source>
        <dbReference type="EMBL" id="NEV14952.1"/>
    </source>
</evidence>
<protein>
    <submittedName>
        <fullName evidence="1">Uncharacterized protein</fullName>
    </submittedName>
</protein>
<reference evidence="1 2" key="1">
    <citation type="submission" date="2020-02" db="EMBL/GenBank/DDBJ databases">
        <title>Draft genome sequence of Rhizobium tropici.</title>
        <authorList>
            <person name="Khayi S."/>
            <person name="Jemo M."/>
        </authorList>
    </citation>
    <scope>NUCLEOTIDE SEQUENCE [LARGE SCALE GENOMIC DNA]</scope>
    <source>
        <strain evidence="1 2">A12</strain>
        <plasmid evidence="1">pA12b</plasmid>
    </source>
</reference>
<accession>A0A6P1CFN1</accession>
<name>A0A6P1CFN1_RHITR</name>
<geneLocation type="plasmid" evidence="1">
    <name>pA12b</name>
</geneLocation>
<keyword evidence="1" id="KW-0614">Plasmid</keyword>
<gene>
    <name evidence="1" type="ORF">GXW80_28690</name>
</gene>
<organism evidence="1 2">
    <name type="scientific">Rhizobium tropici</name>
    <dbReference type="NCBI Taxonomy" id="398"/>
    <lineage>
        <taxon>Bacteria</taxon>
        <taxon>Pseudomonadati</taxon>
        <taxon>Pseudomonadota</taxon>
        <taxon>Alphaproteobacteria</taxon>
        <taxon>Hyphomicrobiales</taxon>
        <taxon>Rhizobiaceae</taxon>
        <taxon>Rhizobium/Agrobacterium group</taxon>
        <taxon>Rhizobium</taxon>
    </lineage>
</organism>
<comment type="caution">
    <text evidence="1">The sequence shown here is derived from an EMBL/GenBank/DDBJ whole genome shotgun (WGS) entry which is preliminary data.</text>
</comment>
<sequence>MSAFEHTSLVSLHPSFHRENGRCRFNSSFSATVQLDVSDGVSLPCLDVIAISVSKALLWHTVEARSGNRIYDLACLGEEAARLAADLYSFLNHHLFELIGSDVGHLSEVDTRLQSVVEGSPQAIFSASRPFPCDLGR</sequence>
<dbReference type="EMBL" id="JAADZA010000059">
    <property type="protein sequence ID" value="NEV14952.1"/>
    <property type="molecule type" value="Genomic_DNA"/>
</dbReference>
<dbReference type="AlphaFoldDB" id="A0A6P1CFN1"/>
<proteinExistence type="predicted"/>
<evidence type="ECO:0000313" key="2">
    <source>
        <dbReference type="Proteomes" id="UP000471190"/>
    </source>
</evidence>
<dbReference type="Proteomes" id="UP000471190">
    <property type="component" value="Unassembled WGS sequence"/>
</dbReference>